<dbReference type="GO" id="GO:0005615">
    <property type="term" value="C:extracellular space"/>
    <property type="evidence" value="ECO:0007669"/>
    <property type="project" value="TreeGrafter"/>
</dbReference>
<evidence type="ECO:0000256" key="2">
    <source>
        <dbReference type="PROSITE-ProRule" id="PRU00497"/>
    </source>
</evidence>
<evidence type="ECO:0000313" key="4">
    <source>
        <dbReference type="EMBL" id="KAK7580755.1"/>
    </source>
</evidence>
<dbReference type="AlphaFoldDB" id="A0AAN9TBF2"/>
<gene>
    <name evidence="4" type="ORF">V9T40_001384</name>
</gene>
<feature type="chain" id="PRO_5042826555" description="Cuticle protein" evidence="3">
    <location>
        <begin position="18"/>
        <end position="174"/>
    </location>
</feature>
<evidence type="ECO:0000256" key="3">
    <source>
        <dbReference type="SAM" id="SignalP"/>
    </source>
</evidence>
<keyword evidence="3" id="KW-0732">Signal</keyword>
<dbReference type="PROSITE" id="PS00233">
    <property type="entry name" value="CHIT_BIND_RR_1"/>
    <property type="match status" value="1"/>
</dbReference>
<proteinExistence type="predicted"/>
<organism evidence="4 5">
    <name type="scientific">Parthenolecanium corni</name>
    <dbReference type="NCBI Taxonomy" id="536013"/>
    <lineage>
        <taxon>Eukaryota</taxon>
        <taxon>Metazoa</taxon>
        <taxon>Ecdysozoa</taxon>
        <taxon>Arthropoda</taxon>
        <taxon>Hexapoda</taxon>
        <taxon>Insecta</taxon>
        <taxon>Pterygota</taxon>
        <taxon>Neoptera</taxon>
        <taxon>Paraneoptera</taxon>
        <taxon>Hemiptera</taxon>
        <taxon>Sternorrhyncha</taxon>
        <taxon>Coccoidea</taxon>
        <taxon>Coccidae</taxon>
        <taxon>Parthenolecanium</taxon>
    </lineage>
</organism>
<dbReference type="Pfam" id="PF00379">
    <property type="entry name" value="Chitin_bind_4"/>
    <property type="match status" value="1"/>
</dbReference>
<dbReference type="PANTHER" id="PTHR12236:SF75">
    <property type="entry name" value="CUTICULAR PROTEIN 62BB, ISOFORM A"/>
    <property type="match status" value="1"/>
</dbReference>
<dbReference type="InterPro" id="IPR000618">
    <property type="entry name" value="Insect_cuticle"/>
</dbReference>
<dbReference type="InterPro" id="IPR031311">
    <property type="entry name" value="CHIT_BIND_RR_consensus"/>
</dbReference>
<dbReference type="Proteomes" id="UP001367676">
    <property type="component" value="Unassembled WGS sequence"/>
</dbReference>
<protein>
    <recommendedName>
        <fullName evidence="6">Cuticle protein</fullName>
    </recommendedName>
</protein>
<dbReference type="InterPro" id="IPR051217">
    <property type="entry name" value="Insect_Cuticle_Struc_Prot"/>
</dbReference>
<dbReference type="PANTHER" id="PTHR12236">
    <property type="entry name" value="STRUCTURAL CONTITUENT OF CUTICLE"/>
    <property type="match status" value="1"/>
</dbReference>
<reference evidence="4 5" key="1">
    <citation type="submission" date="2024-03" db="EMBL/GenBank/DDBJ databases">
        <title>Adaptation during the transition from Ophiocordyceps entomopathogen to insect associate is accompanied by gene loss and intensified selection.</title>
        <authorList>
            <person name="Ward C.M."/>
            <person name="Onetto C.A."/>
            <person name="Borneman A.R."/>
        </authorList>
    </citation>
    <scope>NUCLEOTIDE SEQUENCE [LARGE SCALE GENOMIC DNA]</scope>
    <source>
        <strain evidence="4">AWRI1</strain>
        <tissue evidence="4">Single Adult Female</tissue>
    </source>
</reference>
<sequence>MFSKIVIALALVALVQGQQPVYEGNPNYSFEYHVADPTTGDTKSQSETRTGDAIQGSYSLVEPDGTTRTVDYTADDVQGFVAHVSKTGGTAPAANVAPKYVAPVAYHAPVYHAPVAPVYHAPVYHAPLAYHAPVAAYHAPVYHAPLAYHAPVYHAPVSYAAASYHPPSVRYYKK</sequence>
<keyword evidence="5" id="KW-1185">Reference proteome</keyword>
<evidence type="ECO:0008006" key="6">
    <source>
        <dbReference type="Google" id="ProtNLM"/>
    </source>
</evidence>
<evidence type="ECO:0000313" key="5">
    <source>
        <dbReference type="Proteomes" id="UP001367676"/>
    </source>
</evidence>
<feature type="signal peptide" evidence="3">
    <location>
        <begin position="1"/>
        <end position="17"/>
    </location>
</feature>
<dbReference type="GO" id="GO:0031012">
    <property type="term" value="C:extracellular matrix"/>
    <property type="evidence" value="ECO:0007669"/>
    <property type="project" value="TreeGrafter"/>
</dbReference>
<comment type="caution">
    <text evidence="4">The sequence shown here is derived from an EMBL/GenBank/DDBJ whole genome shotgun (WGS) entry which is preliminary data.</text>
</comment>
<dbReference type="EMBL" id="JBBCAQ010000034">
    <property type="protein sequence ID" value="KAK7580755.1"/>
    <property type="molecule type" value="Genomic_DNA"/>
</dbReference>
<accession>A0AAN9TBF2</accession>
<dbReference type="GO" id="GO:0042302">
    <property type="term" value="F:structural constituent of cuticle"/>
    <property type="evidence" value="ECO:0007669"/>
    <property type="project" value="UniProtKB-UniRule"/>
</dbReference>
<name>A0AAN9TBF2_9HEMI</name>
<keyword evidence="1 2" id="KW-0193">Cuticle</keyword>
<evidence type="ECO:0000256" key="1">
    <source>
        <dbReference type="ARBA" id="ARBA00022460"/>
    </source>
</evidence>
<dbReference type="PROSITE" id="PS51155">
    <property type="entry name" value="CHIT_BIND_RR_2"/>
    <property type="match status" value="1"/>
</dbReference>
<dbReference type="PRINTS" id="PR00947">
    <property type="entry name" value="CUTICLE"/>
</dbReference>